<name>A0ABV9YYT3_9HYPH</name>
<feature type="region of interest" description="Disordered" evidence="1">
    <location>
        <begin position="20"/>
        <end position="93"/>
    </location>
</feature>
<comment type="caution">
    <text evidence="3">The sequence shown here is derived from an EMBL/GenBank/DDBJ whole genome shotgun (WGS) entry which is preliminary data.</text>
</comment>
<reference evidence="4" key="1">
    <citation type="journal article" date="2019" name="Int. J. Syst. Evol. Microbiol.">
        <title>The Global Catalogue of Microorganisms (GCM) 10K type strain sequencing project: providing services to taxonomists for standard genome sequencing and annotation.</title>
        <authorList>
            <consortium name="The Broad Institute Genomics Platform"/>
            <consortium name="The Broad Institute Genome Sequencing Center for Infectious Disease"/>
            <person name="Wu L."/>
            <person name="Ma J."/>
        </authorList>
    </citation>
    <scope>NUCLEOTIDE SEQUENCE [LARGE SCALE GENOMIC DNA]</scope>
    <source>
        <strain evidence="4">CGMCC 1.16444</strain>
    </source>
</reference>
<keyword evidence="4" id="KW-1185">Reference proteome</keyword>
<dbReference type="RefSeq" id="WP_162799803.1">
    <property type="nucleotide sequence ID" value="NZ_JBHSJF010000005.1"/>
</dbReference>
<dbReference type="Proteomes" id="UP001595796">
    <property type="component" value="Unassembled WGS sequence"/>
</dbReference>
<evidence type="ECO:0000313" key="4">
    <source>
        <dbReference type="Proteomes" id="UP001595796"/>
    </source>
</evidence>
<sequence length="93" mass="9066">MKTVRILLAGLSLAAMSGMALAQSTPPAGTPQTSKPGVVAYPDNPAGTPAAESKGGPVQTDRAVCGATERCPDRPAPSGSASEGAVQPGGPKP</sequence>
<organism evidence="3 4">
    <name type="scientific">Flaviflagellibacter deserti</name>
    <dbReference type="NCBI Taxonomy" id="2267266"/>
    <lineage>
        <taxon>Bacteria</taxon>
        <taxon>Pseudomonadati</taxon>
        <taxon>Pseudomonadota</taxon>
        <taxon>Alphaproteobacteria</taxon>
        <taxon>Hyphomicrobiales</taxon>
        <taxon>Flaviflagellibacter</taxon>
    </lineage>
</organism>
<keyword evidence="2" id="KW-0732">Signal</keyword>
<feature type="compositionally biased region" description="Polar residues" evidence="1">
    <location>
        <begin position="23"/>
        <end position="35"/>
    </location>
</feature>
<evidence type="ECO:0000256" key="1">
    <source>
        <dbReference type="SAM" id="MobiDB-lite"/>
    </source>
</evidence>
<feature type="chain" id="PRO_5045338161" evidence="2">
    <location>
        <begin position="23"/>
        <end position="93"/>
    </location>
</feature>
<proteinExistence type="predicted"/>
<feature type="signal peptide" evidence="2">
    <location>
        <begin position="1"/>
        <end position="22"/>
    </location>
</feature>
<evidence type="ECO:0000313" key="3">
    <source>
        <dbReference type="EMBL" id="MFC5067344.1"/>
    </source>
</evidence>
<protein>
    <submittedName>
        <fullName evidence="3">Uncharacterized protein</fullName>
    </submittedName>
</protein>
<gene>
    <name evidence="3" type="ORF">ACFPFW_04865</name>
</gene>
<accession>A0ABV9YYT3</accession>
<evidence type="ECO:0000256" key="2">
    <source>
        <dbReference type="SAM" id="SignalP"/>
    </source>
</evidence>
<dbReference type="EMBL" id="JBHSJF010000005">
    <property type="protein sequence ID" value="MFC5067344.1"/>
    <property type="molecule type" value="Genomic_DNA"/>
</dbReference>